<gene>
    <name evidence="1" type="ORF">L596_011851</name>
</gene>
<proteinExistence type="predicted"/>
<dbReference type="AlphaFoldDB" id="A0A4U5NVJ0"/>
<reference evidence="1 2" key="2">
    <citation type="journal article" date="2019" name="G3 (Bethesda)">
        <title>Hybrid Assembly of the Genome of the Entomopathogenic Nematode Steinernema carpocapsae Identifies the X-Chromosome.</title>
        <authorList>
            <person name="Serra L."/>
            <person name="Macchietto M."/>
            <person name="Macias-Munoz A."/>
            <person name="McGill C.J."/>
            <person name="Rodriguez I.M."/>
            <person name="Rodriguez B."/>
            <person name="Murad R."/>
            <person name="Mortazavi A."/>
        </authorList>
    </citation>
    <scope>NUCLEOTIDE SEQUENCE [LARGE SCALE GENOMIC DNA]</scope>
    <source>
        <strain evidence="1 2">ALL</strain>
    </source>
</reference>
<reference evidence="1 2" key="1">
    <citation type="journal article" date="2015" name="Genome Biol.">
        <title>Comparative genomics of Steinernema reveals deeply conserved gene regulatory networks.</title>
        <authorList>
            <person name="Dillman A.R."/>
            <person name="Macchietto M."/>
            <person name="Porter C.F."/>
            <person name="Rogers A."/>
            <person name="Williams B."/>
            <person name="Antoshechkin I."/>
            <person name="Lee M.M."/>
            <person name="Goodwin Z."/>
            <person name="Lu X."/>
            <person name="Lewis E.E."/>
            <person name="Goodrich-Blair H."/>
            <person name="Stock S.P."/>
            <person name="Adams B.J."/>
            <person name="Sternberg P.W."/>
            <person name="Mortazavi A."/>
        </authorList>
    </citation>
    <scope>NUCLEOTIDE SEQUENCE [LARGE SCALE GENOMIC DNA]</scope>
    <source>
        <strain evidence="1 2">ALL</strain>
    </source>
</reference>
<keyword evidence="2" id="KW-1185">Reference proteome</keyword>
<comment type="caution">
    <text evidence="1">The sequence shown here is derived from an EMBL/GenBank/DDBJ whole genome shotgun (WGS) entry which is preliminary data.</text>
</comment>
<dbReference type="EMBL" id="AZBU02000003">
    <property type="protein sequence ID" value="TKR87456.1"/>
    <property type="molecule type" value="Genomic_DNA"/>
</dbReference>
<evidence type="ECO:0000313" key="1">
    <source>
        <dbReference type="EMBL" id="TKR87456.1"/>
    </source>
</evidence>
<sequence>MLSSTRSSNQSRRLHVIWNGRNKVLRQSSNCDNLRRVVNRVSPRSVRPRRKPRVRDGSKADMHVASVGEFCSIERPRFVFPYQA</sequence>
<evidence type="ECO:0000313" key="2">
    <source>
        <dbReference type="Proteomes" id="UP000298663"/>
    </source>
</evidence>
<protein>
    <submittedName>
        <fullName evidence="1">Uncharacterized protein</fullName>
    </submittedName>
</protein>
<dbReference type="Proteomes" id="UP000298663">
    <property type="component" value="Unassembled WGS sequence"/>
</dbReference>
<organism evidence="1 2">
    <name type="scientific">Steinernema carpocapsae</name>
    <name type="common">Entomopathogenic nematode</name>
    <dbReference type="NCBI Taxonomy" id="34508"/>
    <lineage>
        <taxon>Eukaryota</taxon>
        <taxon>Metazoa</taxon>
        <taxon>Ecdysozoa</taxon>
        <taxon>Nematoda</taxon>
        <taxon>Chromadorea</taxon>
        <taxon>Rhabditida</taxon>
        <taxon>Tylenchina</taxon>
        <taxon>Panagrolaimomorpha</taxon>
        <taxon>Strongyloidoidea</taxon>
        <taxon>Steinernematidae</taxon>
        <taxon>Steinernema</taxon>
    </lineage>
</organism>
<name>A0A4U5NVJ0_STECR</name>
<accession>A0A4U5NVJ0</accession>